<keyword evidence="1" id="KW-1133">Transmembrane helix</keyword>
<dbReference type="Pfam" id="PF20972">
    <property type="entry name" value="MASE9"/>
    <property type="match status" value="1"/>
</dbReference>
<feature type="transmembrane region" description="Helical" evidence="1">
    <location>
        <begin position="6"/>
        <end position="26"/>
    </location>
</feature>
<evidence type="ECO:0000259" key="2">
    <source>
        <dbReference type="PROSITE" id="PS51831"/>
    </source>
</evidence>
<dbReference type="Gene3D" id="1.10.3210.10">
    <property type="entry name" value="Hypothetical protein af1432"/>
    <property type="match status" value="1"/>
</dbReference>
<dbReference type="PANTHER" id="PTHR43155:SF2">
    <property type="entry name" value="CYCLIC DI-GMP PHOSPHODIESTERASE PA4108"/>
    <property type="match status" value="1"/>
</dbReference>
<name>A0A1M4TTN5_9THEO</name>
<dbReference type="InterPro" id="IPR003607">
    <property type="entry name" value="HD/PDEase_dom"/>
</dbReference>
<keyword evidence="5" id="KW-1185">Reference proteome</keyword>
<keyword evidence="1" id="KW-0472">Membrane</keyword>
<dbReference type="Proteomes" id="UP000184127">
    <property type="component" value="Unassembled WGS sequence"/>
</dbReference>
<dbReference type="NCBIfam" id="TIGR00277">
    <property type="entry name" value="HDIG"/>
    <property type="match status" value="1"/>
</dbReference>
<organism evidence="4 5">
    <name type="scientific">Thermoanaerobacter uzonensis DSM 18761</name>
    <dbReference type="NCBI Taxonomy" id="1123369"/>
    <lineage>
        <taxon>Bacteria</taxon>
        <taxon>Bacillati</taxon>
        <taxon>Bacillota</taxon>
        <taxon>Clostridia</taxon>
        <taxon>Thermoanaerobacterales</taxon>
        <taxon>Thermoanaerobacteraceae</taxon>
        <taxon>Thermoanaerobacter</taxon>
    </lineage>
</organism>
<dbReference type="SUPFAM" id="SSF109604">
    <property type="entry name" value="HD-domain/PDEase-like"/>
    <property type="match status" value="1"/>
</dbReference>
<dbReference type="CDD" id="cd00077">
    <property type="entry name" value="HDc"/>
    <property type="match status" value="1"/>
</dbReference>
<proteinExistence type="predicted"/>
<gene>
    <name evidence="4" type="ORF">SAMN02745195_00485</name>
</gene>
<dbReference type="EMBL" id="FQUR01000007">
    <property type="protein sequence ID" value="SHE47841.1"/>
    <property type="molecule type" value="Genomic_DNA"/>
</dbReference>
<protein>
    <submittedName>
        <fullName evidence="4">HDIG domain-containing protein</fullName>
    </submittedName>
</protein>
<feature type="transmembrane region" description="Helical" evidence="1">
    <location>
        <begin position="109"/>
        <end position="127"/>
    </location>
</feature>
<feature type="domain" description="HD" evidence="2">
    <location>
        <begin position="252"/>
        <end position="374"/>
    </location>
</feature>
<dbReference type="PANTHER" id="PTHR43155">
    <property type="entry name" value="CYCLIC DI-GMP PHOSPHODIESTERASE PA4108-RELATED"/>
    <property type="match status" value="1"/>
</dbReference>
<feature type="transmembrane region" description="Helical" evidence="1">
    <location>
        <begin position="59"/>
        <end position="88"/>
    </location>
</feature>
<feature type="transmembrane region" description="Helical" evidence="1">
    <location>
        <begin position="147"/>
        <end position="169"/>
    </location>
</feature>
<keyword evidence="1" id="KW-0812">Transmembrane</keyword>
<evidence type="ECO:0000313" key="5">
    <source>
        <dbReference type="Proteomes" id="UP000184127"/>
    </source>
</evidence>
<feature type="transmembrane region" description="Helical" evidence="1">
    <location>
        <begin position="33"/>
        <end position="53"/>
    </location>
</feature>
<dbReference type="PROSITE" id="PS51832">
    <property type="entry name" value="HD_GYP"/>
    <property type="match status" value="1"/>
</dbReference>
<evidence type="ECO:0000313" key="4">
    <source>
        <dbReference type="EMBL" id="SHE47841.1"/>
    </source>
</evidence>
<dbReference type="Pfam" id="PF13487">
    <property type="entry name" value="HD_5"/>
    <property type="match status" value="1"/>
</dbReference>
<dbReference type="InterPro" id="IPR006674">
    <property type="entry name" value="HD_domain"/>
</dbReference>
<dbReference type="SMART" id="SM00471">
    <property type="entry name" value="HDc"/>
    <property type="match status" value="1"/>
</dbReference>
<evidence type="ECO:0000256" key="1">
    <source>
        <dbReference type="SAM" id="Phobius"/>
    </source>
</evidence>
<dbReference type="AlphaFoldDB" id="A0A1M4TTN5"/>
<reference evidence="5" key="1">
    <citation type="submission" date="2016-11" db="EMBL/GenBank/DDBJ databases">
        <authorList>
            <person name="Varghese N."/>
            <person name="Submissions S."/>
        </authorList>
    </citation>
    <scope>NUCLEOTIDE SEQUENCE [LARGE SCALE GENOMIC DNA]</scope>
    <source>
        <strain evidence="5">DSM 18761</strain>
    </source>
</reference>
<dbReference type="InterPro" id="IPR048430">
    <property type="entry name" value="MASE9"/>
</dbReference>
<accession>A0A1M4TTN5</accession>
<dbReference type="PROSITE" id="PS51831">
    <property type="entry name" value="HD"/>
    <property type="match status" value="1"/>
</dbReference>
<feature type="transmembrane region" description="Helical" evidence="1">
    <location>
        <begin position="205"/>
        <end position="224"/>
    </location>
</feature>
<sequence>MLNKRVKIYISIIIALGLSFIIYSILNIPINRVIDIILFVFFAALAESMPIYVTKELAVSVAFAIDLMAVLIFGPYEGSLIASLGMTFRFAKYPDGKIVHLFNLPYYKVLFNASQLALSVGVGGLIYEYTGGISGNYIYPRHLLSAILAAMTYYLLNTFIIAMLLSLLLNKSFKYILTKDFKWMIPNFFFLAFLGIVMSEAFIKIGYISFILLFIPLLMIRYMFKLYMDSKQSYYDTINVLVKALDAKDKYTAGHSKNVEKIAALLCREFGFSESHTEMVRIASLLHDIGKIGVKEEVLNKPGKLTDEELSIIKEHPQKGYEILRDVPALKEASLWVKYHHEWYNGSGYPDGIKGDEIPLEAQILSLADVFDALVSDRPYRKAFSQEEAYKIILEHEGSQFSPKIISAFKKAFEKNREEFKHDI</sequence>
<evidence type="ECO:0000259" key="3">
    <source>
        <dbReference type="PROSITE" id="PS51832"/>
    </source>
</evidence>
<feature type="domain" description="HD-GYP" evidence="3">
    <location>
        <begin position="230"/>
        <end position="424"/>
    </location>
</feature>
<dbReference type="InterPro" id="IPR006675">
    <property type="entry name" value="HDIG_dom"/>
</dbReference>
<dbReference type="RefSeq" id="WP_072967164.1">
    <property type="nucleotide sequence ID" value="NZ_FQUR01000007.1"/>
</dbReference>
<dbReference type="InterPro" id="IPR037522">
    <property type="entry name" value="HD_GYP_dom"/>
</dbReference>